<keyword evidence="4" id="KW-1185">Reference proteome</keyword>
<proteinExistence type="predicted"/>
<feature type="compositionally biased region" description="Low complexity" evidence="1">
    <location>
        <begin position="8"/>
        <end position="19"/>
    </location>
</feature>
<feature type="domain" description="DUF1996" evidence="2">
    <location>
        <begin position="440"/>
        <end position="687"/>
    </location>
</feature>
<dbReference type="PANTHER" id="PTHR43662:SF2">
    <property type="entry name" value="DUF1996 DOMAIN-CONTAINING PROTEIN"/>
    <property type="match status" value="1"/>
</dbReference>
<name>A0ABP0ASF0_9PEZI</name>
<dbReference type="CDD" id="cd12148">
    <property type="entry name" value="fungal_TF_MHR"/>
    <property type="match status" value="1"/>
</dbReference>
<protein>
    <recommendedName>
        <fullName evidence="2">DUF1996 domain-containing protein</fullName>
    </recommendedName>
</protein>
<dbReference type="Pfam" id="PF09362">
    <property type="entry name" value="DUF1996"/>
    <property type="match status" value="1"/>
</dbReference>
<organism evidence="3 4">
    <name type="scientific">Sporothrix bragantina</name>
    <dbReference type="NCBI Taxonomy" id="671064"/>
    <lineage>
        <taxon>Eukaryota</taxon>
        <taxon>Fungi</taxon>
        <taxon>Dikarya</taxon>
        <taxon>Ascomycota</taxon>
        <taxon>Pezizomycotina</taxon>
        <taxon>Sordariomycetes</taxon>
        <taxon>Sordariomycetidae</taxon>
        <taxon>Ophiostomatales</taxon>
        <taxon>Ophiostomataceae</taxon>
        <taxon>Sporothrix</taxon>
    </lineage>
</organism>
<evidence type="ECO:0000256" key="1">
    <source>
        <dbReference type="SAM" id="MobiDB-lite"/>
    </source>
</evidence>
<evidence type="ECO:0000259" key="2">
    <source>
        <dbReference type="Pfam" id="PF09362"/>
    </source>
</evidence>
<dbReference type="InterPro" id="IPR018535">
    <property type="entry name" value="DUF1996"/>
</dbReference>
<comment type="caution">
    <text evidence="3">The sequence shown here is derived from an EMBL/GenBank/DDBJ whole genome shotgun (WGS) entry which is preliminary data.</text>
</comment>
<evidence type="ECO:0000313" key="3">
    <source>
        <dbReference type="EMBL" id="CAK7210140.1"/>
    </source>
</evidence>
<reference evidence="3 4" key="1">
    <citation type="submission" date="2024-01" db="EMBL/GenBank/DDBJ databases">
        <authorList>
            <person name="Allen C."/>
            <person name="Tagirdzhanova G."/>
        </authorList>
    </citation>
    <scope>NUCLEOTIDE SEQUENCE [LARGE SCALE GENOMIC DNA]</scope>
</reference>
<dbReference type="PANTHER" id="PTHR43662">
    <property type="match status" value="1"/>
</dbReference>
<feature type="compositionally biased region" description="Polar residues" evidence="1">
    <location>
        <begin position="20"/>
        <end position="41"/>
    </location>
</feature>
<gene>
    <name evidence="3" type="ORF">SBRCBS47491_000670</name>
</gene>
<evidence type="ECO:0000313" key="4">
    <source>
        <dbReference type="Proteomes" id="UP001642406"/>
    </source>
</evidence>
<dbReference type="EMBL" id="CAWUHC010000004">
    <property type="protein sequence ID" value="CAK7210140.1"/>
    <property type="molecule type" value="Genomic_DNA"/>
</dbReference>
<dbReference type="Proteomes" id="UP001642406">
    <property type="component" value="Unassembled WGS sequence"/>
</dbReference>
<feature type="region of interest" description="Disordered" evidence="1">
    <location>
        <begin position="1"/>
        <end position="41"/>
    </location>
</feature>
<accession>A0ABP0ASF0</accession>
<sequence length="743" mass="83021">MSGPSPGATTADDASPTTSHNPHNNTSVSETSSSPAKSSLPGDTTYSPAMAALCAESSRWVLSTDRICSRRVFDVMLQDFLDLQYPLMPLVHRPSFRRDLEAARETTDAIFFSLLAAMCAALVANVPSTFYKYKALDDSFPYQTRSEMIDYCHDVVMQLRRPDYPDEATHDKWSIAYLLGVAHGNLYQRRRAMMHSAEADHHLRQRVLDHYSGSRPVSSKIELQLLCKAVCLSLVGYFHRLEIDPNEPPPINEARMSSLTHWKDTLVEVEDECVLEDSVMPKEDNQTSLATGLKVLTHLYDLASETRRLSREIEVLPDSANPVSPAVKQNYLERLRAGFEKQKHALDDVPKEFDEWTINGTHRQQTDPVLARQFEIMRANIRVTHLWLQSLIFEDIVSLSMQDVASPEGPGSREPSQALGQARAPMMRFSCSQLVTDRIDPLVNPGSIPSPHLHQIVGGNSFNATMDPSTHDLPTDSTCTSCTFSEDFSNYWTAVLYFKARNGTLRRVPQFPNVGLEGNGGITVYYIPPYDGSKVTAFKPGFRMLVGDASLRTQGKDRKVCHRCMLANGDRNNIECSSPDTQYLPKGPCGGGIRTVITFPTCWDGVNTDSPNHESHVAYPPKGIFDNNAACPSTHPVKIPQVMYEIMWDTRPFNDKSLWPEDGSQPFLWSTNDKTGYSQHGDYVFGWKGDALQRALDAKCTGNTCSVLKVQSDEDAMKCTKKPLYQEPQDWLTELPGMAAMTS</sequence>